<dbReference type="SUPFAM" id="SSF69000">
    <property type="entry name" value="FAD-dependent thiol oxidase"/>
    <property type="match status" value="1"/>
</dbReference>
<dbReference type="Proteomes" id="UP000007151">
    <property type="component" value="Unassembled WGS sequence"/>
</dbReference>
<evidence type="ECO:0000256" key="2">
    <source>
        <dbReference type="ARBA" id="ARBA00022630"/>
    </source>
</evidence>
<evidence type="ECO:0000256" key="6">
    <source>
        <dbReference type="RuleBase" id="RU371123"/>
    </source>
</evidence>
<dbReference type="KEGG" id="dpl:KGM_205754"/>
<evidence type="ECO:0000256" key="4">
    <source>
        <dbReference type="ARBA" id="ARBA00023002"/>
    </source>
</evidence>
<keyword evidence="9" id="KW-1185">Reference proteome</keyword>
<keyword evidence="3 6" id="KW-0274">FAD</keyword>
<dbReference type="AlphaFoldDB" id="A0A212FB32"/>
<sequence length="251" mass="29551">MEPFTVDIDKIFTVRKYSYTKVNRDEEYRKVLSEFLYYVSVIKPIQPLVTIYKAVHGNLFNFIGLILKRISKTSVDGVGVDDSDLGEGNVAADDIDTVTVTSTDDVKNVDLDMFSNNYYEQIRIMFELPELNRENLPWWGHVYWRFLHLSSFYTDRFNLHLQFNCILMTLYLLLPCPTCQKNYQEMQPLKTLCIPIFKTKDATTMMYELHNQVNLHKQPPGQEFEFEQILQLYNLSVLKSEEYHLQVSVNI</sequence>
<keyword evidence="2 6" id="KW-0285">Flavoprotein</keyword>
<organism evidence="8 9">
    <name type="scientific">Danaus plexippus plexippus</name>
    <dbReference type="NCBI Taxonomy" id="278856"/>
    <lineage>
        <taxon>Eukaryota</taxon>
        <taxon>Metazoa</taxon>
        <taxon>Ecdysozoa</taxon>
        <taxon>Arthropoda</taxon>
        <taxon>Hexapoda</taxon>
        <taxon>Insecta</taxon>
        <taxon>Pterygota</taxon>
        <taxon>Neoptera</taxon>
        <taxon>Endopterygota</taxon>
        <taxon>Lepidoptera</taxon>
        <taxon>Glossata</taxon>
        <taxon>Ditrysia</taxon>
        <taxon>Papilionoidea</taxon>
        <taxon>Nymphalidae</taxon>
        <taxon>Danainae</taxon>
        <taxon>Danaini</taxon>
        <taxon>Danaina</taxon>
        <taxon>Danaus</taxon>
        <taxon>Danaus</taxon>
    </lineage>
</organism>
<keyword evidence="5" id="KW-1015">Disulfide bond</keyword>
<reference evidence="8 9" key="1">
    <citation type="journal article" date="2011" name="Cell">
        <title>The monarch butterfly genome yields insights into long-distance migration.</title>
        <authorList>
            <person name="Zhan S."/>
            <person name="Merlin C."/>
            <person name="Boore J.L."/>
            <person name="Reppert S.M."/>
        </authorList>
    </citation>
    <scope>NUCLEOTIDE SEQUENCE [LARGE SCALE GENOMIC DNA]</scope>
    <source>
        <strain evidence="8">F-2</strain>
    </source>
</reference>
<name>A0A212FB32_DANPL</name>
<dbReference type="InterPro" id="IPR017905">
    <property type="entry name" value="ERV/ALR_sulphydryl_oxidase"/>
</dbReference>
<evidence type="ECO:0000313" key="9">
    <source>
        <dbReference type="Proteomes" id="UP000007151"/>
    </source>
</evidence>
<evidence type="ECO:0000256" key="3">
    <source>
        <dbReference type="ARBA" id="ARBA00022827"/>
    </source>
</evidence>
<comment type="catalytic activity">
    <reaction evidence="6">
        <text>2 R'C(R)SH + O2 = R'C(R)S-S(R)CR' + H2O2</text>
        <dbReference type="Rhea" id="RHEA:17357"/>
        <dbReference type="ChEBI" id="CHEBI:15379"/>
        <dbReference type="ChEBI" id="CHEBI:16240"/>
        <dbReference type="ChEBI" id="CHEBI:16520"/>
        <dbReference type="ChEBI" id="CHEBI:17412"/>
        <dbReference type="EC" id="1.8.3.2"/>
    </reaction>
</comment>
<dbReference type="InParanoid" id="A0A212FB32"/>
<evidence type="ECO:0000256" key="1">
    <source>
        <dbReference type="ARBA" id="ARBA00001974"/>
    </source>
</evidence>
<comment type="caution">
    <text evidence="8">The sequence shown here is derived from an EMBL/GenBank/DDBJ whole genome shotgun (WGS) entry which is preliminary data.</text>
</comment>
<evidence type="ECO:0000259" key="7">
    <source>
        <dbReference type="PROSITE" id="PS51324"/>
    </source>
</evidence>
<dbReference type="GO" id="GO:0016972">
    <property type="term" value="F:thiol oxidase activity"/>
    <property type="evidence" value="ECO:0007669"/>
    <property type="project" value="UniProtKB-EC"/>
</dbReference>
<protein>
    <recommendedName>
        <fullName evidence="6">Sulfhydryl oxidase</fullName>
        <ecNumber evidence="6">1.8.3.2</ecNumber>
    </recommendedName>
</protein>
<gene>
    <name evidence="8" type="ORF">KGM_205754</name>
</gene>
<feature type="domain" description="ERV/ALR sulfhydryl oxidase" evidence="7">
    <location>
        <begin position="132"/>
        <end position="233"/>
    </location>
</feature>
<evidence type="ECO:0000313" key="8">
    <source>
        <dbReference type="EMBL" id="OWR50952.1"/>
    </source>
</evidence>
<dbReference type="Gene3D" id="1.20.120.310">
    <property type="entry name" value="ERV/ALR sulfhydryl oxidase domain"/>
    <property type="match status" value="1"/>
</dbReference>
<dbReference type="eggNOG" id="ENOG502T09G">
    <property type="taxonomic scope" value="Eukaryota"/>
</dbReference>
<comment type="cofactor">
    <cofactor evidence="1 6">
        <name>FAD</name>
        <dbReference type="ChEBI" id="CHEBI:57692"/>
    </cofactor>
</comment>
<evidence type="ECO:0000256" key="5">
    <source>
        <dbReference type="ARBA" id="ARBA00023157"/>
    </source>
</evidence>
<dbReference type="PROSITE" id="PS51324">
    <property type="entry name" value="ERV_ALR"/>
    <property type="match status" value="1"/>
</dbReference>
<keyword evidence="4 6" id="KW-0560">Oxidoreductase</keyword>
<dbReference type="InterPro" id="IPR036774">
    <property type="entry name" value="ERV/ALR_sulphydryl_oxid_sf"/>
</dbReference>
<dbReference type="EC" id="1.8.3.2" evidence="6"/>
<proteinExistence type="predicted"/>
<dbReference type="EMBL" id="AGBW02009380">
    <property type="protein sequence ID" value="OWR50952.1"/>
    <property type="molecule type" value="Genomic_DNA"/>
</dbReference>
<accession>A0A212FB32</accession>